<dbReference type="KEGG" id="upl:DSM104440_00142"/>
<evidence type="ECO:0000256" key="3">
    <source>
        <dbReference type="ARBA" id="ARBA00022741"/>
    </source>
</evidence>
<dbReference type="GO" id="GO:0016887">
    <property type="term" value="F:ATP hydrolysis activity"/>
    <property type="evidence" value="ECO:0007669"/>
    <property type="project" value="InterPro"/>
</dbReference>
<keyword evidence="6" id="KW-0378">Hydrolase</keyword>
<gene>
    <name evidence="6" type="primary">lnrL</name>
    <name evidence="6" type="ORF">DSM104440_00142</name>
</gene>
<keyword evidence="7" id="KW-1185">Reference proteome</keyword>
<dbReference type="InterPro" id="IPR003439">
    <property type="entry name" value="ABC_transporter-like_ATP-bd"/>
</dbReference>
<accession>A0A6M4H1J0</accession>
<dbReference type="Proteomes" id="UP000503096">
    <property type="component" value="Chromosome"/>
</dbReference>
<evidence type="ECO:0000313" key="6">
    <source>
        <dbReference type="EMBL" id="QJR13359.1"/>
    </source>
</evidence>
<keyword evidence="2" id="KW-0472">Membrane</keyword>
<keyword evidence="3" id="KW-0547">Nucleotide-binding</keyword>
<dbReference type="Gene3D" id="3.40.50.300">
    <property type="entry name" value="P-loop containing nucleotide triphosphate hydrolases"/>
    <property type="match status" value="1"/>
</dbReference>
<dbReference type="PROSITE" id="PS50893">
    <property type="entry name" value="ABC_TRANSPORTER_2"/>
    <property type="match status" value="1"/>
</dbReference>
<evidence type="ECO:0000259" key="5">
    <source>
        <dbReference type="PROSITE" id="PS50893"/>
    </source>
</evidence>
<dbReference type="InterPro" id="IPR027417">
    <property type="entry name" value="P-loop_NTPase"/>
</dbReference>
<dbReference type="Pfam" id="PF00005">
    <property type="entry name" value="ABC_tran"/>
    <property type="match status" value="1"/>
</dbReference>
<dbReference type="SMART" id="SM00382">
    <property type="entry name" value="AAA"/>
    <property type="match status" value="1"/>
</dbReference>
<name>A0A6M4H1J0_9PROT</name>
<organism evidence="6 7">
    <name type="scientific">Usitatibacter palustris</name>
    <dbReference type="NCBI Taxonomy" id="2732487"/>
    <lineage>
        <taxon>Bacteria</taxon>
        <taxon>Pseudomonadati</taxon>
        <taxon>Pseudomonadota</taxon>
        <taxon>Betaproteobacteria</taxon>
        <taxon>Nitrosomonadales</taxon>
        <taxon>Usitatibacteraceae</taxon>
        <taxon>Usitatibacter</taxon>
    </lineage>
</organism>
<dbReference type="InParanoid" id="A0A6M4H1J0"/>
<dbReference type="GO" id="GO:0005886">
    <property type="term" value="C:plasma membrane"/>
    <property type="evidence" value="ECO:0007669"/>
    <property type="project" value="TreeGrafter"/>
</dbReference>
<dbReference type="InterPro" id="IPR032823">
    <property type="entry name" value="BCA_ABC_TP_C"/>
</dbReference>
<keyword evidence="4 6" id="KW-0067">ATP-binding</keyword>
<keyword evidence="2" id="KW-1003">Cell membrane</keyword>
<dbReference type="RefSeq" id="WP_171159826.1">
    <property type="nucleotide sequence ID" value="NZ_CP053073.1"/>
</dbReference>
<dbReference type="InterPro" id="IPR051120">
    <property type="entry name" value="ABC_AA/LPS_Transport"/>
</dbReference>
<evidence type="ECO:0000256" key="1">
    <source>
        <dbReference type="ARBA" id="ARBA00022448"/>
    </source>
</evidence>
<dbReference type="CDD" id="cd03219">
    <property type="entry name" value="ABC_Mj1267_LivG_branched"/>
    <property type="match status" value="1"/>
</dbReference>
<keyword evidence="1" id="KW-0813">Transport</keyword>
<dbReference type="PANTHER" id="PTHR45772">
    <property type="entry name" value="CONSERVED COMPONENT OF ABC TRANSPORTER FOR NATURAL AMINO ACIDS-RELATED"/>
    <property type="match status" value="1"/>
</dbReference>
<dbReference type="SUPFAM" id="SSF52540">
    <property type="entry name" value="P-loop containing nucleoside triphosphate hydrolases"/>
    <property type="match status" value="1"/>
</dbReference>
<reference evidence="6 7" key="1">
    <citation type="submission" date="2020-04" db="EMBL/GenBank/DDBJ databases">
        <title>Usitatibacter rugosus gen. nov., sp. nov. and Usitatibacter palustris sp. nov., novel members of Usitatibacteraceae fam. nov. within the order Nitrosomonadales isolated from soil.</title>
        <authorList>
            <person name="Huber K.J."/>
            <person name="Neumann-Schaal M."/>
            <person name="Geppert A."/>
            <person name="Luckner M."/>
            <person name="Wanner G."/>
            <person name="Overmann J."/>
        </authorList>
    </citation>
    <scope>NUCLEOTIDE SEQUENCE [LARGE SCALE GENOMIC DNA]</scope>
    <source>
        <strain evidence="6 7">Swamp67</strain>
    </source>
</reference>
<dbReference type="Pfam" id="PF12399">
    <property type="entry name" value="BCA_ABC_TP_C"/>
    <property type="match status" value="1"/>
</dbReference>
<dbReference type="AlphaFoldDB" id="A0A6M4H1J0"/>
<dbReference type="InterPro" id="IPR003593">
    <property type="entry name" value="AAA+_ATPase"/>
</dbReference>
<feature type="domain" description="ABC transporter" evidence="5">
    <location>
        <begin position="5"/>
        <end position="246"/>
    </location>
</feature>
<evidence type="ECO:0000313" key="7">
    <source>
        <dbReference type="Proteomes" id="UP000503096"/>
    </source>
</evidence>
<proteinExistence type="predicted"/>
<protein>
    <submittedName>
        <fullName evidence="6">Linearmycin resistance ATP-binding protein LnrL</fullName>
        <ecNumber evidence="6">3.6.3.-</ecNumber>
    </submittedName>
</protein>
<dbReference type="PANTHER" id="PTHR45772:SF9">
    <property type="entry name" value="CONSERVED COMPONENT OF ABC TRANSPORTER FOR NATURAL AMINO ACIDS"/>
    <property type="match status" value="1"/>
</dbReference>
<dbReference type="EC" id="3.6.3.-" evidence="6"/>
<dbReference type="EMBL" id="CP053073">
    <property type="protein sequence ID" value="QJR13359.1"/>
    <property type="molecule type" value="Genomic_DNA"/>
</dbReference>
<evidence type="ECO:0000256" key="2">
    <source>
        <dbReference type="ARBA" id="ARBA00022475"/>
    </source>
</evidence>
<evidence type="ECO:0000256" key="4">
    <source>
        <dbReference type="ARBA" id="ARBA00022840"/>
    </source>
</evidence>
<dbReference type="GO" id="GO:0005524">
    <property type="term" value="F:ATP binding"/>
    <property type="evidence" value="ECO:0007669"/>
    <property type="project" value="UniProtKB-KW"/>
</dbReference>
<sequence>MNAALELTGVKKSFGRTAIVRGVNLRVEKGERHAIIGPNGAGKSVLFHLISARFPIDEGRVALHGETISGRRPHEINRLGLARSFQVNNLFHRLTVHENIRCAVLWSLGYKYSFWQSVARAKDANDRAREVVAEVGLTARSEVPAGILSYAEQRALEIGITIASGASVILLDEPTAGMSRTETATAMALIRRVTEGRTLLVVEHDMSVVFGLADRISVLVYGEVIATGTPDEIRANPAVREAYLGSAAHA</sequence>